<dbReference type="SUPFAM" id="SSF53335">
    <property type="entry name" value="S-adenosyl-L-methionine-dependent methyltransferases"/>
    <property type="match status" value="1"/>
</dbReference>
<dbReference type="InterPro" id="IPR029063">
    <property type="entry name" value="SAM-dependent_MTases_sf"/>
</dbReference>
<dbReference type="OrthoDB" id="9782855at2"/>
<evidence type="ECO:0000256" key="2">
    <source>
        <dbReference type="ARBA" id="ARBA00022603"/>
    </source>
</evidence>
<evidence type="ECO:0000256" key="1">
    <source>
        <dbReference type="ARBA" id="ARBA00010815"/>
    </source>
</evidence>
<keyword evidence="3 7" id="KW-0808">Transferase</keyword>
<keyword evidence="8" id="KW-1185">Reference proteome</keyword>
<keyword evidence="2 7" id="KW-0489">Methyltransferase</keyword>
<dbReference type="PANTHER" id="PTHR43667">
    <property type="entry name" value="CYCLOPROPANE-FATTY-ACYL-PHOSPHOLIPID SYNTHASE"/>
    <property type="match status" value="1"/>
</dbReference>
<evidence type="ECO:0000256" key="6">
    <source>
        <dbReference type="SAM" id="MobiDB-lite"/>
    </source>
</evidence>
<dbReference type="EMBL" id="SDWU01000001">
    <property type="protein sequence ID" value="RYC05054.1"/>
    <property type="molecule type" value="Genomic_DNA"/>
</dbReference>
<comment type="similarity">
    <text evidence="1">Belongs to the CFA/CMAS family.</text>
</comment>
<dbReference type="Gene3D" id="3.40.50.150">
    <property type="entry name" value="Vaccinia Virus protein VP39"/>
    <property type="match status" value="1"/>
</dbReference>
<proteinExistence type="inferred from homology"/>
<gene>
    <name evidence="7" type="ORF">EUA07_00735</name>
</gene>
<comment type="caution">
    <text evidence="7">The sequence shown here is derived from an EMBL/GenBank/DDBJ whole genome shotgun (WGS) entry which is preliminary data.</text>
</comment>
<dbReference type="RefSeq" id="WP_129453076.1">
    <property type="nucleotide sequence ID" value="NZ_JACXYX010000003.1"/>
</dbReference>
<accession>A0A4Q2SLR6</accession>
<keyword evidence="5" id="KW-0443">Lipid metabolism</keyword>
<dbReference type="GO" id="GO:0008610">
    <property type="term" value="P:lipid biosynthetic process"/>
    <property type="evidence" value="ECO:0007669"/>
    <property type="project" value="InterPro"/>
</dbReference>
<evidence type="ECO:0000256" key="4">
    <source>
        <dbReference type="ARBA" id="ARBA00022691"/>
    </source>
</evidence>
<dbReference type="GO" id="GO:0008168">
    <property type="term" value="F:methyltransferase activity"/>
    <property type="evidence" value="ECO:0007669"/>
    <property type="project" value="UniProtKB-KW"/>
</dbReference>
<sequence length="449" mass="49701">MTIEKNRPATVRTQGMPPLEPITGGPRTAVSAAVAKRLFHAAVSRLAITVVEEPTGRRLGQGGPVMRLHRPDEFYARLGRAGLIGFGEAYLTGAWDAEDLAGFLTVPAARMATLVPQPLQRLRALVTPRLPSHHRSTEDNSQANISHHYDLSNDLFRLFLDETLSYSSALFDTSLQSAPAGPGSVAEHLVATTPEPVDHDDPRRHGPDLAAAQGRKIERMLDQAGVTEGTRVLEIGTGWGELAIRAASRGARVHTITLSVEQLELAEERIAAAGFADRVEVELMDYRALAATGRTYDAVLSVEMIEAVGHEFWGTYFRTIDQVLAPGGKVSIQAITMPHDRMLATRDSHTWINKYIFPGGFLPSVEVIDQITRGQTTLRLVDQLEMGSHYAETLRRWDRRFLGQRESVLALGFDDMFMRVWHFYLAYSQAGFASGYINVSQLTFTREDR</sequence>
<evidence type="ECO:0000313" key="8">
    <source>
        <dbReference type="Proteomes" id="UP000293291"/>
    </source>
</evidence>
<feature type="region of interest" description="Disordered" evidence="6">
    <location>
        <begin position="1"/>
        <end position="25"/>
    </location>
</feature>
<dbReference type="CDD" id="cd02440">
    <property type="entry name" value="AdoMet_MTases"/>
    <property type="match status" value="1"/>
</dbReference>
<dbReference type="PANTHER" id="PTHR43667:SF2">
    <property type="entry name" value="FATTY ACID C-METHYL TRANSFERASE"/>
    <property type="match status" value="1"/>
</dbReference>
<keyword evidence="4" id="KW-0949">S-adenosyl-L-methionine</keyword>
<reference evidence="7 8" key="1">
    <citation type="submission" date="2019-01" db="EMBL/GenBank/DDBJ databases">
        <title>Novel species of Nocardioides.</title>
        <authorList>
            <person name="Liu Q."/>
            <person name="Xin Y.-H."/>
        </authorList>
    </citation>
    <scope>NUCLEOTIDE SEQUENCE [LARGE SCALE GENOMIC DNA]</scope>
    <source>
        <strain evidence="7 8">CGMCC 4.6875</strain>
    </source>
</reference>
<evidence type="ECO:0000256" key="5">
    <source>
        <dbReference type="ARBA" id="ARBA00023098"/>
    </source>
</evidence>
<dbReference type="GO" id="GO:0032259">
    <property type="term" value="P:methylation"/>
    <property type="evidence" value="ECO:0007669"/>
    <property type="project" value="UniProtKB-KW"/>
</dbReference>
<dbReference type="InterPro" id="IPR003333">
    <property type="entry name" value="CMAS"/>
</dbReference>
<dbReference type="Pfam" id="PF02353">
    <property type="entry name" value="CMAS"/>
    <property type="match status" value="1"/>
</dbReference>
<evidence type="ECO:0000256" key="3">
    <source>
        <dbReference type="ARBA" id="ARBA00022679"/>
    </source>
</evidence>
<dbReference type="Proteomes" id="UP000293291">
    <property type="component" value="Unassembled WGS sequence"/>
</dbReference>
<dbReference type="InterPro" id="IPR050723">
    <property type="entry name" value="CFA/CMAS"/>
</dbReference>
<dbReference type="PIRSF" id="PIRSF003085">
    <property type="entry name" value="CMAS"/>
    <property type="match status" value="1"/>
</dbReference>
<organism evidence="7 8">
    <name type="scientific">Nocardioides ganghwensis</name>
    <dbReference type="NCBI Taxonomy" id="252230"/>
    <lineage>
        <taxon>Bacteria</taxon>
        <taxon>Bacillati</taxon>
        <taxon>Actinomycetota</taxon>
        <taxon>Actinomycetes</taxon>
        <taxon>Propionibacteriales</taxon>
        <taxon>Nocardioidaceae</taxon>
        <taxon>Nocardioides</taxon>
    </lineage>
</organism>
<dbReference type="AlphaFoldDB" id="A0A4Q2SLR6"/>
<name>A0A4Q2SLR6_9ACTN</name>
<evidence type="ECO:0000313" key="7">
    <source>
        <dbReference type="EMBL" id="RYC05054.1"/>
    </source>
</evidence>
<protein>
    <submittedName>
        <fullName evidence="7">Class I SAM-dependent methyltransferase</fullName>
    </submittedName>
</protein>